<name>A0A0V0SJ46_9BILA</name>
<evidence type="ECO:0000313" key="3">
    <source>
        <dbReference type="Proteomes" id="UP000054630"/>
    </source>
</evidence>
<feature type="transmembrane region" description="Helical" evidence="1">
    <location>
        <begin position="62"/>
        <end position="82"/>
    </location>
</feature>
<dbReference type="OrthoDB" id="10365831at2759"/>
<organism evidence="2 3">
    <name type="scientific">Trichinella nelsoni</name>
    <dbReference type="NCBI Taxonomy" id="6336"/>
    <lineage>
        <taxon>Eukaryota</taxon>
        <taxon>Metazoa</taxon>
        <taxon>Ecdysozoa</taxon>
        <taxon>Nematoda</taxon>
        <taxon>Enoplea</taxon>
        <taxon>Dorylaimia</taxon>
        <taxon>Trichinellida</taxon>
        <taxon>Trichinellidae</taxon>
        <taxon>Trichinella</taxon>
    </lineage>
</organism>
<evidence type="ECO:0000313" key="2">
    <source>
        <dbReference type="EMBL" id="KRX26857.1"/>
    </source>
</evidence>
<gene>
    <name evidence="2" type="ORF">T07_3171</name>
</gene>
<accession>A0A0V0SJ46</accession>
<reference evidence="2 3" key="1">
    <citation type="submission" date="2015-01" db="EMBL/GenBank/DDBJ databases">
        <title>Evolution of Trichinella species and genotypes.</title>
        <authorList>
            <person name="Korhonen P.K."/>
            <person name="Edoardo P."/>
            <person name="Giuseppe L.R."/>
            <person name="Gasser R.B."/>
        </authorList>
    </citation>
    <scope>NUCLEOTIDE SEQUENCE [LARGE SCALE GENOMIC DNA]</scope>
    <source>
        <strain evidence="2">ISS37</strain>
    </source>
</reference>
<feature type="transmembrane region" description="Helical" evidence="1">
    <location>
        <begin position="94"/>
        <end position="114"/>
    </location>
</feature>
<keyword evidence="1" id="KW-0472">Membrane</keyword>
<proteinExistence type="predicted"/>
<dbReference type="EMBL" id="JYDL01000005">
    <property type="protein sequence ID" value="KRX26857.1"/>
    <property type="molecule type" value="Genomic_DNA"/>
</dbReference>
<keyword evidence="3" id="KW-1185">Reference proteome</keyword>
<keyword evidence="1" id="KW-1133">Transmembrane helix</keyword>
<keyword evidence="1" id="KW-0812">Transmembrane</keyword>
<protein>
    <submittedName>
        <fullName evidence="2">Uncharacterized protein</fullName>
    </submittedName>
</protein>
<dbReference type="Proteomes" id="UP000054630">
    <property type="component" value="Unassembled WGS sequence"/>
</dbReference>
<sequence length="144" mass="16439">MGIIANGAQQGHVADNLDGTVGIHVESEENQFHFVLRICHNPINRMTKNNYGSHANLRVHPLFKYLCFVILYCCCYTGLLINQSTVILRFKQPSYRVFPLGFLLFFLSKFVSFARQLPLIGQHQPSKLGQAWLDLFIQLNDVTV</sequence>
<comment type="caution">
    <text evidence="2">The sequence shown here is derived from an EMBL/GenBank/DDBJ whole genome shotgun (WGS) entry which is preliminary data.</text>
</comment>
<dbReference type="AlphaFoldDB" id="A0A0V0SJ46"/>
<evidence type="ECO:0000256" key="1">
    <source>
        <dbReference type="SAM" id="Phobius"/>
    </source>
</evidence>